<proteinExistence type="predicted"/>
<accession>M8DNK0</accession>
<dbReference type="HOGENOM" id="CLU_141574_1_0_9"/>
<dbReference type="InterPro" id="IPR020288">
    <property type="entry name" value="Sheath_initiator"/>
</dbReference>
<protein>
    <recommendedName>
        <fullName evidence="3">DUF2634 domain-containing protein</fullName>
    </recommendedName>
</protein>
<dbReference type="Proteomes" id="UP000013242">
    <property type="component" value="Unassembled WGS sequence"/>
</dbReference>
<reference evidence="1 2" key="1">
    <citation type="journal article" date="2013" name="PLoS ONE">
        <title>Genomic Evaluation of Thermoanaerobacter spp. for the Construction of Designer Co-Cultures to Improve Lignocellulosic Biofuel Production.</title>
        <authorList>
            <person name="Verbeke T.J."/>
            <person name="Zhang X."/>
            <person name="Henrissat B."/>
            <person name="Spicer V."/>
            <person name="Rydzak T."/>
            <person name="Krokhin O.V."/>
            <person name="Fristensky B."/>
            <person name="Levin D.B."/>
            <person name="Sparling R."/>
        </authorList>
    </citation>
    <scope>NUCLEOTIDE SEQUENCE [LARGE SCALE GENOMIC DNA]</scope>
    <source>
        <strain evidence="1 2">WC1</strain>
    </source>
</reference>
<evidence type="ECO:0000313" key="1">
    <source>
        <dbReference type="EMBL" id="EMT38141.1"/>
    </source>
</evidence>
<comment type="caution">
    <text evidence="1">The sequence shown here is derived from an EMBL/GenBank/DDBJ whole genome shotgun (WGS) entry which is preliminary data.</text>
</comment>
<gene>
    <name evidence="1" type="ORF">TthWC1_2358</name>
</gene>
<evidence type="ECO:0008006" key="3">
    <source>
        <dbReference type="Google" id="ProtNLM"/>
    </source>
</evidence>
<dbReference type="PATRIC" id="fig|1198630.3.peg.2358"/>
<sequence>MPNLYPIFEVPEIVEQQQTEPVPKYGKSWLFDFAKGDFVVDGAGRVVEADGHTAWVQWCIKTILTQRFAYVIYSSDYGTELEEAQKQPDRKAVEIELERAITEALLVDPRTEMVKDFVFEWEGDTVKVSFVAVPVVGPPERLEVILNA</sequence>
<keyword evidence="2" id="KW-1185">Reference proteome</keyword>
<dbReference type="Pfam" id="PF10934">
    <property type="entry name" value="Sheath_initiator"/>
    <property type="match status" value="1"/>
</dbReference>
<dbReference type="RefSeq" id="WP_004404197.1">
    <property type="nucleotide sequence ID" value="NZ_KB731305.1"/>
</dbReference>
<dbReference type="AlphaFoldDB" id="M8DNK0"/>
<dbReference type="SUPFAM" id="SSF160719">
    <property type="entry name" value="gpW/gp25-like"/>
    <property type="match status" value="1"/>
</dbReference>
<evidence type="ECO:0000313" key="2">
    <source>
        <dbReference type="Proteomes" id="UP000013242"/>
    </source>
</evidence>
<dbReference type="EMBL" id="AMYG01000057">
    <property type="protein sequence ID" value="EMT38141.1"/>
    <property type="molecule type" value="Genomic_DNA"/>
</dbReference>
<organism evidence="1 2">
    <name type="scientific">Thermoanaerobacter thermohydrosulfuricus WC1</name>
    <dbReference type="NCBI Taxonomy" id="1198630"/>
    <lineage>
        <taxon>Bacteria</taxon>
        <taxon>Bacillati</taxon>
        <taxon>Bacillota</taxon>
        <taxon>Clostridia</taxon>
        <taxon>Thermoanaerobacterales</taxon>
        <taxon>Thermoanaerobacteraceae</taxon>
        <taxon>Thermoanaerobacter</taxon>
    </lineage>
</organism>
<name>M8DNK0_THETY</name>